<evidence type="ECO:0000313" key="2">
    <source>
        <dbReference type="EMBL" id="OSX62121.1"/>
    </source>
</evidence>
<sequence length="69" mass="7195">MTTRLTQSASVASIAPNLPGSPREAATEHIAGLNLDEQLAVQGLMMMAQRLPSSGTNTRTLRLAAPHAA</sequence>
<keyword evidence="3" id="KW-1185">Reference proteome</keyword>
<organism evidence="2 3">
    <name type="scientific">Postia placenta MAD-698-R-SB12</name>
    <dbReference type="NCBI Taxonomy" id="670580"/>
    <lineage>
        <taxon>Eukaryota</taxon>
        <taxon>Fungi</taxon>
        <taxon>Dikarya</taxon>
        <taxon>Basidiomycota</taxon>
        <taxon>Agaricomycotina</taxon>
        <taxon>Agaricomycetes</taxon>
        <taxon>Polyporales</taxon>
        <taxon>Adustoporiaceae</taxon>
        <taxon>Rhodonia</taxon>
    </lineage>
</organism>
<dbReference type="GeneID" id="36325772"/>
<dbReference type="RefSeq" id="XP_024338915.1">
    <property type="nucleotide sequence ID" value="XM_024480822.1"/>
</dbReference>
<dbReference type="AlphaFoldDB" id="A0A1X6N0H8"/>
<dbReference type="Proteomes" id="UP000194127">
    <property type="component" value="Unassembled WGS sequence"/>
</dbReference>
<name>A0A1X6N0H8_9APHY</name>
<accession>A0A1X6N0H8</accession>
<evidence type="ECO:0000313" key="3">
    <source>
        <dbReference type="Proteomes" id="UP000194127"/>
    </source>
</evidence>
<dbReference type="EMBL" id="KZ110597">
    <property type="protein sequence ID" value="OSX62121.1"/>
    <property type="molecule type" value="Genomic_DNA"/>
</dbReference>
<evidence type="ECO:0000256" key="1">
    <source>
        <dbReference type="SAM" id="MobiDB-lite"/>
    </source>
</evidence>
<reference evidence="2 3" key="1">
    <citation type="submission" date="2017-04" db="EMBL/GenBank/DDBJ databases">
        <title>Genome Sequence of the Model Brown-Rot Fungus Postia placenta SB12.</title>
        <authorList>
            <consortium name="DOE Joint Genome Institute"/>
            <person name="Gaskell J."/>
            <person name="Kersten P."/>
            <person name="Larrondo L.F."/>
            <person name="Canessa P."/>
            <person name="Martinez D."/>
            <person name="Hibbett D."/>
            <person name="Schmoll M."/>
            <person name="Kubicek C.P."/>
            <person name="Martinez A.T."/>
            <person name="Yadav J."/>
            <person name="Master E."/>
            <person name="Magnuson J.K."/>
            <person name="James T."/>
            <person name="Yaver D."/>
            <person name="Berka R."/>
            <person name="Labutti K."/>
            <person name="Lipzen A."/>
            <person name="Aerts A."/>
            <person name="Barry K."/>
            <person name="Henrissat B."/>
            <person name="Blanchette R."/>
            <person name="Grigoriev I."/>
            <person name="Cullen D."/>
        </authorList>
    </citation>
    <scope>NUCLEOTIDE SEQUENCE [LARGE SCALE GENOMIC DNA]</scope>
    <source>
        <strain evidence="2 3">MAD-698-R-SB12</strain>
    </source>
</reference>
<protein>
    <submittedName>
        <fullName evidence="2">Uncharacterized protein</fullName>
    </submittedName>
</protein>
<gene>
    <name evidence="2" type="ORF">POSPLADRAFT_1056708</name>
</gene>
<feature type="compositionally biased region" description="Polar residues" evidence="1">
    <location>
        <begin position="1"/>
        <end position="11"/>
    </location>
</feature>
<feature type="region of interest" description="Disordered" evidence="1">
    <location>
        <begin position="1"/>
        <end position="25"/>
    </location>
</feature>
<proteinExistence type="predicted"/>